<keyword evidence="3 6" id="KW-0808">Transferase</keyword>
<dbReference type="GO" id="GO:0006396">
    <property type="term" value="P:RNA processing"/>
    <property type="evidence" value="ECO:0007669"/>
    <property type="project" value="InterPro"/>
</dbReference>
<name>A0A2N7PIR6_9BACT</name>
<evidence type="ECO:0000256" key="4">
    <source>
        <dbReference type="ARBA" id="ARBA00022691"/>
    </source>
</evidence>
<dbReference type="SUPFAM" id="SSF53335">
    <property type="entry name" value="S-adenosyl-L-methionine-dependent methyltransferases"/>
    <property type="match status" value="1"/>
</dbReference>
<dbReference type="GO" id="GO:0003723">
    <property type="term" value="F:RNA binding"/>
    <property type="evidence" value="ECO:0007669"/>
    <property type="project" value="UniProtKB-UniRule"/>
</dbReference>
<gene>
    <name evidence="8" type="ORF">C0197_05125</name>
</gene>
<dbReference type="InterPro" id="IPR029063">
    <property type="entry name" value="SAM-dependent_MTases_sf"/>
</dbReference>
<dbReference type="InterPro" id="IPR023267">
    <property type="entry name" value="RCMT"/>
</dbReference>
<dbReference type="EMBL" id="PNIE01000070">
    <property type="protein sequence ID" value="PMP62064.1"/>
    <property type="molecule type" value="Genomic_DNA"/>
</dbReference>
<keyword evidence="5 6" id="KW-0694">RNA-binding</keyword>
<comment type="caution">
    <text evidence="6">Lacks conserved residue(s) required for the propagation of feature annotation.</text>
</comment>
<feature type="binding site" evidence="6">
    <location>
        <begin position="124"/>
        <end position="130"/>
    </location>
    <ligand>
        <name>S-adenosyl-L-methionine</name>
        <dbReference type="ChEBI" id="CHEBI:59789"/>
    </ligand>
</feature>
<dbReference type="Gene3D" id="3.40.50.150">
    <property type="entry name" value="Vaccinia Virus protein VP39"/>
    <property type="match status" value="1"/>
</dbReference>
<dbReference type="NCBIfam" id="TIGR00446">
    <property type="entry name" value="nop2p"/>
    <property type="match status" value="1"/>
</dbReference>
<evidence type="ECO:0000259" key="7">
    <source>
        <dbReference type="PROSITE" id="PS51686"/>
    </source>
</evidence>
<dbReference type="Pfam" id="PF01189">
    <property type="entry name" value="Methyltr_RsmB-F"/>
    <property type="match status" value="1"/>
</dbReference>
<evidence type="ECO:0000313" key="9">
    <source>
        <dbReference type="Proteomes" id="UP000235731"/>
    </source>
</evidence>
<feature type="domain" description="SAM-dependent MTase RsmB/NOP-type" evidence="7">
    <location>
        <begin position="29"/>
        <end position="316"/>
    </location>
</feature>
<dbReference type="PROSITE" id="PS51686">
    <property type="entry name" value="SAM_MT_RSMB_NOP"/>
    <property type="match status" value="1"/>
</dbReference>
<protein>
    <submittedName>
        <fullName evidence="8">RNA methyltransferase</fullName>
    </submittedName>
</protein>
<accession>A0A2N7PIR6</accession>
<comment type="caution">
    <text evidence="8">The sequence shown here is derived from an EMBL/GenBank/DDBJ whole genome shotgun (WGS) entry which is preliminary data.</text>
</comment>
<dbReference type="GO" id="GO:0008757">
    <property type="term" value="F:S-adenosylmethionine-dependent methyltransferase activity"/>
    <property type="evidence" value="ECO:0007669"/>
    <property type="project" value="InterPro"/>
</dbReference>
<dbReference type="PRINTS" id="PR02008">
    <property type="entry name" value="RCMTFAMILY"/>
</dbReference>
<dbReference type="AlphaFoldDB" id="A0A2N7PIR6"/>
<organism evidence="8 9">
    <name type="scientific">Caldimicrobium thiodismutans</name>
    <dbReference type="NCBI Taxonomy" id="1653476"/>
    <lineage>
        <taxon>Bacteria</taxon>
        <taxon>Pseudomonadati</taxon>
        <taxon>Thermodesulfobacteriota</taxon>
        <taxon>Thermodesulfobacteria</taxon>
        <taxon>Thermodesulfobacteriales</taxon>
        <taxon>Thermodesulfobacteriaceae</taxon>
        <taxon>Caldimicrobium</taxon>
    </lineage>
</organism>
<dbReference type="Proteomes" id="UP000235731">
    <property type="component" value="Unassembled WGS sequence"/>
</dbReference>
<dbReference type="InterPro" id="IPR001678">
    <property type="entry name" value="MeTrfase_RsmB-F_NOP2_dom"/>
</dbReference>
<keyword evidence="4 6" id="KW-0949">S-adenosyl-L-methionine</keyword>
<dbReference type="GO" id="GO:0001510">
    <property type="term" value="P:RNA methylation"/>
    <property type="evidence" value="ECO:0007669"/>
    <property type="project" value="InterPro"/>
</dbReference>
<evidence type="ECO:0000313" key="8">
    <source>
        <dbReference type="EMBL" id="PMP62064.1"/>
    </source>
</evidence>
<evidence type="ECO:0000256" key="2">
    <source>
        <dbReference type="ARBA" id="ARBA00022603"/>
    </source>
</evidence>
<sequence>MGKDKGFSNFEYLAYFSRYQEIIPDFEEFLNYLRISHQQYFRINNLKVSEEDEEKLLKILEKKGIMIEEIKGIPKFYKVVNNEEVSLGNVKEYGLGLIHSMTLTSSLPVIALDPKPGELILDLCSAPGGKTALMAMMTGDRAIIVANDKRIDRLTALSANLKRLGVTSVIITRSKGEEFPFGIEFDKVLVDAPCSGEGRYKVGLEGEILYQKGSGKSNLPSIQKGLLVRACDLTKPGGIVVYSTCTVNPEENEAVVDYLLRKRGVKILDWESPLPSYPGLTEWMEKVFHPDMPKTKRFYAHKIKAVGFFVAKLQKL</sequence>
<evidence type="ECO:0000256" key="6">
    <source>
        <dbReference type="PROSITE-ProRule" id="PRU01023"/>
    </source>
</evidence>
<dbReference type="InterPro" id="IPR018314">
    <property type="entry name" value="RsmB/NOL1/NOP2-like_CS"/>
</dbReference>
<reference evidence="8 9" key="1">
    <citation type="submission" date="2018-01" db="EMBL/GenBank/DDBJ databases">
        <title>Metagenomic assembled genomes from two thermal pools in the Uzon Caldera, Kamchatka, Russia.</title>
        <authorList>
            <person name="Wilkins L."/>
            <person name="Ettinger C."/>
        </authorList>
    </citation>
    <scope>NUCLEOTIDE SEQUENCE [LARGE SCALE GENOMIC DNA]</scope>
    <source>
        <strain evidence="8">ZAV-15</strain>
    </source>
</reference>
<proteinExistence type="inferred from homology"/>
<dbReference type="PANTHER" id="PTHR22807:SF30">
    <property type="entry name" value="28S RRNA (CYTOSINE(4447)-C(5))-METHYLTRANSFERASE-RELATED"/>
    <property type="match status" value="1"/>
</dbReference>
<feature type="binding site" evidence="6">
    <location>
        <position position="191"/>
    </location>
    <ligand>
        <name>S-adenosyl-L-methionine</name>
        <dbReference type="ChEBI" id="CHEBI:59789"/>
    </ligand>
</feature>
<evidence type="ECO:0000256" key="1">
    <source>
        <dbReference type="ARBA" id="ARBA00007494"/>
    </source>
</evidence>
<evidence type="ECO:0000256" key="3">
    <source>
        <dbReference type="ARBA" id="ARBA00022679"/>
    </source>
</evidence>
<dbReference type="PROSITE" id="PS01153">
    <property type="entry name" value="NOL1_NOP2_SUN"/>
    <property type="match status" value="1"/>
</dbReference>
<feature type="active site" description="Nucleophile" evidence="6">
    <location>
        <position position="245"/>
    </location>
</feature>
<dbReference type="Gene3D" id="3.30.70.1170">
    <property type="entry name" value="Sun protein, domain 3"/>
    <property type="match status" value="1"/>
</dbReference>
<comment type="similarity">
    <text evidence="1 6">Belongs to the class I-like SAM-binding methyltransferase superfamily. RsmB/NOP family.</text>
</comment>
<evidence type="ECO:0000256" key="5">
    <source>
        <dbReference type="ARBA" id="ARBA00022884"/>
    </source>
</evidence>
<keyword evidence="2 6" id="KW-0489">Methyltransferase</keyword>
<dbReference type="GO" id="GO:0008173">
    <property type="term" value="F:RNA methyltransferase activity"/>
    <property type="evidence" value="ECO:0007669"/>
    <property type="project" value="InterPro"/>
</dbReference>
<dbReference type="InterPro" id="IPR011023">
    <property type="entry name" value="Nop2p"/>
</dbReference>
<dbReference type="InterPro" id="IPR049560">
    <property type="entry name" value="MeTrfase_RsmB-F_NOP2_cat"/>
</dbReference>
<dbReference type="PANTHER" id="PTHR22807">
    <property type="entry name" value="NOP2 YEAST -RELATED NOL1/NOP2/FMU SUN DOMAIN-CONTAINING"/>
    <property type="match status" value="1"/>
</dbReference>
<feature type="binding site" evidence="6">
    <location>
        <position position="148"/>
    </location>
    <ligand>
        <name>S-adenosyl-L-methionine</name>
        <dbReference type="ChEBI" id="CHEBI:59789"/>
    </ligand>
</feature>